<dbReference type="EMBL" id="AFBI03000004">
    <property type="protein sequence ID" value="EJW01792.1"/>
    <property type="molecule type" value="Genomic_DNA"/>
</dbReference>
<reference evidence="2 3" key="1">
    <citation type="submission" date="2011-08" db="EMBL/GenBank/DDBJ databases">
        <authorList>
            <person name="Liu Z.J."/>
            <person name="Shi F.L."/>
            <person name="Lu J.Q."/>
            <person name="Li M."/>
            <person name="Wang Z.L."/>
        </authorList>
    </citation>
    <scope>NUCLEOTIDE SEQUENCE [LARGE SCALE GENOMIC DNA]</scope>
    <source>
        <strain evidence="2 3">USNM 41457</strain>
    </source>
</reference>
<dbReference type="HOGENOM" id="CLU_520305_0_0_1"/>
<evidence type="ECO:0000313" key="3">
    <source>
        <dbReference type="Proteomes" id="UP000003163"/>
    </source>
</evidence>
<comment type="caution">
    <text evidence="2">The sequence shown here is derived from an EMBL/GenBank/DDBJ whole genome shotgun (WGS) entry which is preliminary data.</text>
</comment>
<keyword evidence="3" id="KW-1185">Reference proteome</keyword>
<dbReference type="VEuPathDB" id="MicrosporidiaDB:EDEG_00383"/>
<gene>
    <name evidence="2" type="ORF">EDEG_00383</name>
</gene>
<organism evidence="2 3">
    <name type="scientific">Edhazardia aedis (strain USNM 41457)</name>
    <name type="common">Microsporidian parasite</name>
    <dbReference type="NCBI Taxonomy" id="1003232"/>
    <lineage>
        <taxon>Eukaryota</taxon>
        <taxon>Fungi</taxon>
        <taxon>Fungi incertae sedis</taxon>
        <taxon>Microsporidia</taxon>
        <taxon>Edhazardia</taxon>
    </lineage>
</organism>
<dbReference type="STRING" id="1003232.J9DK95"/>
<protein>
    <recommendedName>
        <fullName evidence="1">FATC domain-containing protein</fullName>
    </recommendedName>
</protein>
<dbReference type="Proteomes" id="UP000003163">
    <property type="component" value="Unassembled WGS sequence"/>
</dbReference>
<dbReference type="AlphaFoldDB" id="J9DK95"/>
<dbReference type="PROSITE" id="PS51190">
    <property type="entry name" value="FATC"/>
    <property type="match status" value="1"/>
</dbReference>
<feature type="domain" description="FATC" evidence="1">
    <location>
        <begin position="492"/>
        <end position="524"/>
    </location>
</feature>
<dbReference type="OrthoDB" id="5570127at2759"/>
<feature type="non-terminal residue" evidence="2">
    <location>
        <position position="1"/>
    </location>
</feature>
<dbReference type="InterPro" id="IPR003152">
    <property type="entry name" value="FATC_dom"/>
</dbReference>
<accession>J9DK95</accession>
<proteinExistence type="predicted"/>
<evidence type="ECO:0000313" key="2">
    <source>
        <dbReference type="EMBL" id="EJW01792.1"/>
    </source>
</evidence>
<sequence length="524" mass="61301">DTHCKNKINITDNSNSELTKDQINDSINASENVKDLTLVELAKLAMKWKLILVNILSSVYYTANLSHLKTINDYGEFNNCEIQIFGEYGFIKNSYTNIPGIECFEPATYYSWKNGNSIKRIEIRGNDGRKYIYGFSEPVSNVYEREHRCIQFIEFLNSESALDYKIRQFSPLTNRYRLSRVIENHVFLDDILADFTASKYTSTMDLVLKFIEFLGVKDFYNIRLKTLSTNLNESKEKYSNPMLNEFTHKYSDGYSKNTNDDIISNSNLSKHINNQIHSSENLQILNDDSKNTFAMNKKDEYQQKSNISKSYIENPSLNDNHQEIKNNTNIYHNLKQTNHKIKLNAYKKMTQFIGDDMITKWINNHNGNRFYYKKSLLTAYIKSNIICYILSIGKRNPSRIAFGKNTGKYYTFDIFPDIKNGLFYNDEKVHFRITPAILNLFGLNNIQGTMLKLAYTLSDNIKNIDCIEEIFNACFYEKHGHLKKNLKGFFKKLHSLRNNFEKLVNESTDPDNLCEMDPLWNPWY</sequence>
<name>J9DK95_EDHAE</name>
<dbReference type="SUPFAM" id="SSF56112">
    <property type="entry name" value="Protein kinase-like (PK-like)"/>
    <property type="match status" value="1"/>
</dbReference>
<evidence type="ECO:0000259" key="1">
    <source>
        <dbReference type="PROSITE" id="PS51190"/>
    </source>
</evidence>
<dbReference type="SMART" id="SM01343">
    <property type="entry name" value="FATC"/>
    <property type="match status" value="1"/>
</dbReference>
<dbReference type="Pfam" id="PF02260">
    <property type="entry name" value="FATC"/>
    <property type="match status" value="1"/>
</dbReference>
<reference evidence="3" key="2">
    <citation type="submission" date="2015-07" db="EMBL/GenBank/DDBJ databases">
        <title>Contrasting host-pathogen interactions and genome evolution in two generalist and specialist microsporidian pathogens of mosquitoes.</title>
        <authorList>
            <consortium name="The Broad Institute Genomics Platform"/>
            <consortium name="The Broad Institute Genome Sequencing Center for Infectious Disease"/>
            <person name="Cuomo C.A."/>
            <person name="Sanscrainte N.D."/>
            <person name="Goldberg J.M."/>
            <person name="Heiman D."/>
            <person name="Young S."/>
            <person name="Zeng Q."/>
            <person name="Becnel J.J."/>
            <person name="Birren B.W."/>
        </authorList>
    </citation>
    <scope>NUCLEOTIDE SEQUENCE [LARGE SCALE GENOMIC DNA]</scope>
    <source>
        <strain evidence="3">USNM 41457</strain>
    </source>
</reference>
<dbReference type="InterPro" id="IPR011009">
    <property type="entry name" value="Kinase-like_dom_sf"/>
</dbReference>
<dbReference type="InParanoid" id="J9DK95"/>